<protein>
    <submittedName>
        <fullName evidence="1">Uncharacterized protein</fullName>
    </submittedName>
</protein>
<accession>A0A7Y9QXW3</accession>
<reference evidence="1 2" key="1">
    <citation type="submission" date="2020-07" db="EMBL/GenBank/DDBJ databases">
        <title>Genomic Encyclopedia of Archaeal and Bacterial Type Strains, Phase II (KMG-II): from individual species to whole genera.</title>
        <authorList>
            <person name="Goeker M."/>
        </authorList>
    </citation>
    <scope>NUCLEOTIDE SEQUENCE [LARGE SCALE GENOMIC DNA]</scope>
    <source>
        <strain evidence="1 2">DSM 21226</strain>
    </source>
</reference>
<keyword evidence="2" id="KW-1185">Reference proteome</keyword>
<dbReference type="AlphaFoldDB" id="A0A7Y9QXW3"/>
<dbReference type="Proteomes" id="UP000518288">
    <property type="component" value="Unassembled WGS sequence"/>
</dbReference>
<dbReference type="EMBL" id="JACCFH010000001">
    <property type="protein sequence ID" value="NYG33456.1"/>
    <property type="molecule type" value="Genomic_DNA"/>
</dbReference>
<comment type="caution">
    <text evidence="1">The sequence shown here is derived from an EMBL/GenBank/DDBJ whole genome shotgun (WGS) entry which is preliminary data.</text>
</comment>
<dbReference type="RefSeq" id="WP_179634220.1">
    <property type="nucleotide sequence ID" value="NZ_CAXYYM010000152.1"/>
</dbReference>
<gene>
    <name evidence="1" type="ORF">BDD16_002442</name>
</gene>
<proteinExistence type="predicted"/>
<name>A0A7Y9QXW3_9BURK</name>
<organism evidence="1 2">
    <name type="scientific">Sphaerotilus montanus</name>
    <dbReference type="NCBI Taxonomy" id="522889"/>
    <lineage>
        <taxon>Bacteria</taxon>
        <taxon>Pseudomonadati</taxon>
        <taxon>Pseudomonadota</taxon>
        <taxon>Betaproteobacteria</taxon>
        <taxon>Burkholderiales</taxon>
        <taxon>Sphaerotilaceae</taxon>
        <taxon>Sphaerotilus</taxon>
    </lineage>
</organism>
<sequence>MAVQDVSIKFSGYWSEYNRGLMPRRAGVFCVYRAHFNDLSKSTTMLELLYIGGSPNVHECLAEHRLADQWRACLGPDDSLSFSFGSVALPDLAACETALVMQHRPRCNEAVPQVFPFDGLSLKLTHRTPLLQGRFSIGAGSSGVMHRLRGQWVRRGLDFLRGIQPG</sequence>
<evidence type="ECO:0000313" key="1">
    <source>
        <dbReference type="EMBL" id="NYG33456.1"/>
    </source>
</evidence>
<evidence type="ECO:0000313" key="2">
    <source>
        <dbReference type="Proteomes" id="UP000518288"/>
    </source>
</evidence>